<sequence length="61" mass="6264">MIVAISGHDLMQPMWLQLLSCCGFGSSASSASTTSFANKASTPAISASTALTFGKPLFIPL</sequence>
<proteinExistence type="predicted"/>
<reference evidence="1 3" key="1">
    <citation type="journal article" date="2011" name="Nature">
        <title>The Medicago genome provides insight into the evolution of rhizobial symbioses.</title>
        <authorList>
            <person name="Young N.D."/>
            <person name="Debelle F."/>
            <person name="Oldroyd G.E."/>
            <person name="Geurts R."/>
            <person name="Cannon S.B."/>
            <person name="Udvardi M.K."/>
            <person name="Benedito V.A."/>
            <person name="Mayer K.F."/>
            <person name="Gouzy J."/>
            <person name="Schoof H."/>
            <person name="Van de Peer Y."/>
            <person name="Proost S."/>
            <person name="Cook D.R."/>
            <person name="Meyers B.C."/>
            <person name="Spannagl M."/>
            <person name="Cheung F."/>
            <person name="De Mita S."/>
            <person name="Krishnakumar V."/>
            <person name="Gundlach H."/>
            <person name="Zhou S."/>
            <person name="Mudge J."/>
            <person name="Bharti A.K."/>
            <person name="Murray J.D."/>
            <person name="Naoumkina M.A."/>
            <person name="Rosen B."/>
            <person name="Silverstein K.A."/>
            <person name="Tang H."/>
            <person name="Rombauts S."/>
            <person name="Zhao P.X."/>
            <person name="Zhou P."/>
            <person name="Barbe V."/>
            <person name="Bardou P."/>
            <person name="Bechner M."/>
            <person name="Bellec A."/>
            <person name="Berger A."/>
            <person name="Berges H."/>
            <person name="Bidwell S."/>
            <person name="Bisseling T."/>
            <person name="Choisne N."/>
            <person name="Couloux A."/>
            <person name="Denny R."/>
            <person name="Deshpande S."/>
            <person name="Dai X."/>
            <person name="Doyle J.J."/>
            <person name="Dudez A.M."/>
            <person name="Farmer A.D."/>
            <person name="Fouteau S."/>
            <person name="Franken C."/>
            <person name="Gibelin C."/>
            <person name="Gish J."/>
            <person name="Goldstein S."/>
            <person name="Gonzalez A.J."/>
            <person name="Green P.J."/>
            <person name="Hallab A."/>
            <person name="Hartog M."/>
            <person name="Hua A."/>
            <person name="Humphray S.J."/>
            <person name="Jeong D.H."/>
            <person name="Jing Y."/>
            <person name="Jocker A."/>
            <person name="Kenton S.M."/>
            <person name="Kim D.J."/>
            <person name="Klee K."/>
            <person name="Lai H."/>
            <person name="Lang C."/>
            <person name="Lin S."/>
            <person name="Macmil S.L."/>
            <person name="Magdelenat G."/>
            <person name="Matthews L."/>
            <person name="McCorrison J."/>
            <person name="Monaghan E.L."/>
            <person name="Mun J.H."/>
            <person name="Najar F.Z."/>
            <person name="Nicholson C."/>
            <person name="Noirot C."/>
            <person name="O'Bleness M."/>
            <person name="Paule C.R."/>
            <person name="Poulain J."/>
            <person name="Prion F."/>
            <person name="Qin B."/>
            <person name="Qu C."/>
            <person name="Retzel E.F."/>
            <person name="Riddle C."/>
            <person name="Sallet E."/>
            <person name="Samain S."/>
            <person name="Samson N."/>
            <person name="Sanders I."/>
            <person name="Saurat O."/>
            <person name="Scarpelli C."/>
            <person name="Schiex T."/>
            <person name="Segurens B."/>
            <person name="Severin A.J."/>
            <person name="Sherrier D.J."/>
            <person name="Shi R."/>
            <person name="Sims S."/>
            <person name="Singer S.R."/>
            <person name="Sinharoy S."/>
            <person name="Sterck L."/>
            <person name="Viollet A."/>
            <person name="Wang B.B."/>
            <person name="Wang K."/>
            <person name="Wang M."/>
            <person name="Wang X."/>
            <person name="Warfsmann J."/>
            <person name="Weissenbach J."/>
            <person name="White D.D."/>
            <person name="White J.D."/>
            <person name="Wiley G.B."/>
            <person name="Wincker P."/>
            <person name="Xing Y."/>
            <person name="Yang L."/>
            <person name="Yao Z."/>
            <person name="Ying F."/>
            <person name="Zhai J."/>
            <person name="Zhou L."/>
            <person name="Zuber A."/>
            <person name="Denarie J."/>
            <person name="Dixon R.A."/>
            <person name="May G.D."/>
            <person name="Schwartz D.C."/>
            <person name="Rogers J."/>
            <person name="Quetier F."/>
            <person name="Town C.D."/>
            <person name="Roe B.A."/>
        </authorList>
    </citation>
    <scope>NUCLEOTIDE SEQUENCE [LARGE SCALE GENOMIC DNA]</scope>
    <source>
        <strain evidence="1">A17</strain>
        <strain evidence="2 3">cv. Jemalong A17</strain>
    </source>
</reference>
<protein>
    <submittedName>
        <fullName evidence="1 2">Uncharacterized protein</fullName>
    </submittedName>
</protein>
<organism evidence="1 3">
    <name type="scientific">Medicago truncatula</name>
    <name type="common">Barrel medic</name>
    <name type="synonym">Medicago tribuloides</name>
    <dbReference type="NCBI Taxonomy" id="3880"/>
    <lineage>
        <taxon>Eukaryota</taxon>
        <taxon>Viridiplantae</taxon>
        <taxon>Streptophyta</taxon>
        <taxon>Embryophyta</taxon>
        <taxon>Tracheophyta</taxon>
        <taxon>Spermatophyta</taxon>
        <taxon>Magnoliopsida</taxon>
        <taxon>eudicotyledons</taxon>
        <taxon>Gunneridae</taxon>
        <taxon>Pentapetalae</taxon>
        <taxon>rosids</taxon>
        <taxon>fabids</taxon>
        <taxon>Fabales</taxon>
        <taxon>Fabaceae</taxon>
        <taxon>Papilionoideae</taxon>
        <taxon>50 kb inversion clade</taxon>
        <taxon>NPAAA clade</taxon>
        <taxon>Hologalegina</taxon>
        <taxon>IRL clade</taxon>
        <taxon>Trifolieae</taxon>
        <taxon>Medicago</taxon>
    </lineage>
</organism>
<dbReference type="Proteomes" id="UP000002051">
    <property type="component" value="Chromosome 6"/>
</dbReference>
<dbReference type="AlphaFoldDB" id="A0A072UBK6"/>
<evidence type="ECO:0000313" key="1">
    <source>
        <dbReference type="EMBL" id="KEH26982.1"/>
    </source>
</evidence>
<reference evidence="1 3" key="2">
    <citation type="journal article" date="2014" name="BMC Genomics">
        <title>An improved genome release (version Mt4.0) for the model legume Medicago truncatula.</title>
        <authorList>
            <person name="Tang H."/>
            <person name="Krishnakumar V."/>
            <person name="Bidwell S."/>
            <person name="Rosen B."/>
            <person name="Chan A."/>
            <person name="Zhou S."/>
            <person name="Gentzbittel L."/>
            <person name="Childs K.L."/>
            <person name="Yandell M."/>
            <person name="Gundlach H."/>
            <person name="Mayer K.F."/>
            <person name="Schwartz D.C."/>
            <person name="Town C.D."/>
        </authorList>
    </citation>
    <scope>GENOME REANNOTATION</scope>
    <source>
        <strain evidence="1">A17</strain>
        <strain evidence="2 3">cv. Jemalong A17</strain>
    </source>
</reference>
<reference evidence="2" key="3">
    <citation type="submission" date="2015-04" db="UniProtKB">
        <authorList>
            <consortium name="EnsemblPlants"/>
        </authorList>
    </citation>
    <scope>IDENTIFICATION</scope>
    <source>
        <strain evidence="2">cv. Jemalong A17</strain>
    </source>
</reference>
<name>A0A072UBK6_MEDTR</name>
<dbReference type="HOGENOM" id="CLU_2926123_0_0_1"/>
<evidence type="ECO:0000313" key="3">
    <source>
        <dbReference type="Proteomes" id="UP000002051"/>
    </source>
</evidence>
<gene>
    <name evidence="1" type="ordered locus">MTR_6g082760</name>
</gene>
<keyword evidence="3" id="KW-1185">Reference proteome</keyword>
<accession>A0A072UBK6</accession>
<dbReference type="EMBL" id="CM001222">
    <property type="protein sequence ID" value="KEH26982.1"/>
    <property type="molecule type" value="Genomic_DNA"/>
</dbReference>
<evidence type="ECO:0000313" key="2">
    <source>
        <dbReference type="EnsemblPlants" id="KEH26982"/>
    </source>
</evidence>
<dbReference type="EnsemblPlants" id="KEH26982">
    <property type="protein sequence ID" value="KEH26982"/>
    <property type="gene ID" value="MTR_6g082760"/>
</dbReference>